<comment type="caution">
    <text evidence="3">The sequence shown here is derived from an EMBL/GenBank/DDBJ whole genome shotgun (WGS) entry which is preliminary data.</text>
</comment>
<protein>
    <recommendedName>
        <fullName evidence="2">Calcineurin-like phosphoesterase domain-containing protein</fullName>
    </recommendedName>
</protein>
<dbReference type="InterPro" id="IPR050535">
    <property type="entry name" value="DNA_Repair-Maintenance_Comp"/>
</dbReference>
<keyword evidence="1" id="KW-0378">Hydrolase</keyword>
<evidence type="ECO:0000313" key="4">
    <source>
        <dbReference type="Proteomes" id="UP000054099"/>
    </source>
</evidence>
<dbReference type="GO" id="GO:0016787">
    <property type="term" value="F:hydrolase activity"/>
    <property type="evidence" value="ECO:0007669"/>
    <property type="project" value="UniProtKB-KW"/>
</dbReference>
<dbReference type="AlphaFoldDB" id="A0A0V8JB84"/>
<dbReference type="SUPFAM" id="SSF56300">
    <property type="entry name" value="Metallo-dependent phosphatases"/>
    <property type="match status" value="1"/>
</dbReference>
<name>A0A0V8JB84_9BACL</name>
<dbReference type="InterPro" id="IPR029052">
    <property type="entry name" value="Metallo-depent_PP-like"/>
</dbReference>
<evidence type="ECO:0000313" key="3">
    <source>
        <dbReference type="EMBL" id="KSU84088.1"/>
    </source>
</evidence>
<dbReference type="CDD" id="cd00840">
    <property type="entry name" value="MPP_Mre11_N"/>
    <property type="match status" value="1"/>
</dbReference>
<reference evidence="3 4" key="1">
    <citation type="journal article" date="2014" name="Antonie Van Leeuwenhoek">
        <title>Fictibacillus enclensis sp. nov., isolated from marine sediment.</title>
        <authorList>
            <person name="Dastager S.G."/>
            <person name="Mawlankar R."/>
            <person name="Srinivasan K."/>
            <person name="Tang S.K."/>
            <person name="Lee J.C."/>
            <person name="Ramana V.V."/>
            <person name="Shouche Y.S."/>
        </authorList>
    </citation>
    <scope>NUCLEOTIDE SEQUENCE [LARGE SCALE GENOMIC DNA]</scope>
    <source>
        <strain evidence="3 4">NIO-1003</strain>
    </source>
</reference>
<evidence type="ECO:0000259" key="2">
    <source>
        <dbReference type="Pfam" id="PF00149"/>
    </source>
</evidence>
<dbReference type="Proteomes" id="UP000054099">
    <property type="component" value="Unassembled WGS sequence"/>
</dbReference>
<feature type="domain" description="Calcineurin-like phosphoesterase" evidence="2">
    <location>
        <begin position="3"/>
        <end position="202"/>
    </location>
</feature>
<dbReference type="InterPro" id="IPR004843">
    <property type="entry name" value="Calcineurin-like_PHP"/>
</dbReference>
<accession>A0A0V8JB84</accession>
<gene>
    <name evidence="3" type="ORF">AS030_00500</name>
</gene>
<dbReference type="EMBL" id="LNQN01000001">
    <property type="protein sequence ID" value="KSU84088.1"/>
    <property type="molecule type" value="Genomic_DNA"/>
</dbReference>
<dbReference type="InterPro" id="IPR041796">
    <property type="entry name" value="Mre11_N"/>
</dbReference>
<dbReference type="PIRSF" id="PIRSF033091">
    <property type="entry name" value="Pesterase_YhaO"/>
    <property type="match status" value="1"/>
</dbReference>
<organism evidence="3 4">
    <name type="scientific">Fictibacillus enclensis</name>
    <dbReference type="NCBI Taxonomy" id="1017270"/>
    <lineage>
        <taxon>Bacteria</taxon>
        <taxon>Bacillati</taxon>
        <taxon>Bacillota</taxon>
        <taxon>Bacilli</taxon>
        <taxon>Bacillales</taxon>
        <taxon>Fictibacillaceae</taxon>
        <taxon>Fictibacillus</taxon>
    </lineage>
</organism>
<dbReference type="PANTHER" id="PTHR30337:SF7">
    <property type="entry name" value="PHOSPHOESTERASE"/>
    <property type="match status" value="1"/>
</dbReference>
<evidence type="ECO:0000256" key="1">
    <source>
        <dbReference type="ARBA" id="ARBA00022801"/>
    </source>
</evidence>
<sequence length="406" mass="46708">MVLKFLHCADLHLDSPFKGLSHLPREIFERIRHSTFRAFSEIVSVAIKEQVDFIVIAGDIYDGDSRSLRAQSYFRKELGRLDAQGIAVYMIHGNHDHLEGTWIDLEWPKNVHLFDGGHPQSVPFYKNGRLKAMLHGFSYEKRSVAENRVPFYPAKSGDDVYHIGILHGNAEGQNGHEAYAPFRVAELFEKGYDYWALGHIHKRMELHHDPPVIYPGNIQGRNQKETGPKGCLIIDLQNKRRTFHETNDIYWLEKNIDLTDLSSVSKMIDHCLDIKENARIQGKGILLKLVLNGHSALFNEMEQEGLLEELLETLQAGEGDQTSFVYTFAIINQTRRNWNREELQNDGGFIGALLTNGTEYIQTQKTTKELYLHRKARKYIDPLTPNEEKEIVDEAETLLLQFLLKD</sequence>
<proteinExistence type="predicted"/>
<dbReference type="Gene3D" id="3.60.21.10">
    <property type="match status" value="1"/>
</dbReference>
<dbReference type="InterPro" id="IPR014576">
    <property type="entry name" value="Pesterase_YhaO"/>
</dbReference>
<keyword evidence="4" id="KW-1185">Reference proteome</keyword>
<dbReference type="Pfam" id="PF00149">
    <property type="entry name" value="Metallophos"/>
    <property type="match status" value="1"/>
</dbReference>
<dbReference type="PANTHER" id="PTHR30337">
    <property type="entry name" value="COMPONENT OF ATP-DEPENDENT DSDNA EXONUCLEASE"/>
    <property type="match status" value="1"/>
</dbReference>